<gene>
    <name evidence="1" type="ORF">METZ01_LOCUS154359</name>
</gene>
<dbReference type="AlphaFoldDB" id="A0A382AIV5"/>
<dbReference type="GO" id="GO:0003677">
    <property type="term" value="F:DNA binding"/>
    <property type="evidence" value="ECO:0007669"/>
    <property type="project" value="InterPro"/>
</dbReference>
<sequence length="233" mass="26938">MKNPLDRLSWVRERVGLNSKAFAESIGLTAAGLHNMYTRKSRVTEVLANSVELVHGIRAQWLLSGEGLRVTDHHILLDASEQALLECIKNSKGGNILLGEFVLKELDNEIESASVIYGRWLNRTAAKGKHKEEEWSKYEKLRIKKEKLRSEIWDVLNNLREGGLKQIIVDPLLLAIHFKDRWNEIRERSADYKQMQSFGLQPDFDEAYLTLKKIVEKMKGLFRLTNEQKKILE</sequence>
<reference evidence="1" key="1">
    <citation type="submission" date="2018-05" db="EMBL/GenBank/DDBJ databases">
        <authorList>
            <person name="Lanie J.A."/>
            <person name="Ng W.-L."/>
            <person name="Kazmierczak K.M."/>
            <person name="Andrzejewski T.M."/>
            <person name="Davidsen T.M."/>
            <person name="Wayne K.J."/>
            <person name="Tettelin H."/>
            <person name="Glass J.I."/>
            <person name="Rusch D."/>
            <person name="Podicherti R."/>
            <person name="Tsui H.-C.T."/>
            <person name="Winkler M.E."/>
        </authorList>
    </citation>
    <scope>NUCLEOTIDE SEQUENCE</scope>
</reference>
<dbReference type="SUPFAM" id="SSF47413">
    <property type="entry name" value="lambda repressor-like DNA-binding domains"/>
    <property type="match status" value="1"/>
</dbReference>
<protein>
    <recommendedName>
        <fullName evidence="2">HTH cro/C1-type domain-containing protein</fullName>
    </recommendedName>
</protein>
<dbReference type="EMBL" id="UINC01025614">
    <property type="protein sequence ID" value="SVB01505.1"/>
    <property type="molecule type" value="Genomic_DNA"/>
</dbReference>
<evidence type="ECO:0000313" key="1">
    <source>
        <dbReference type="EMBL" id="SVB01505.1"/>
    </source>
</evidence>
<dbReference type="InterPro" id="IPR010982">
    <property type="entry name" value="Lambda_DNA-bd_dom_sf"/>
</dbReference>
<evidence type="ECO:0008006" key="2">
    <source>
        <dbReference type="Google" id="ProtNLM"/>
    </source>
</evidence>
<accession>A0A382AIV5</accession>
<organism evidence="1">
    <name type="scientific">marine metagenome</name>
    <dbReference type="NCBI Taxonomy" id="408172"/>
    <lineage>
        <taxon>unclassified sequences</taxon>
        <taxon>metagenomes</taxon>
        <taxon>ecological metagenomes</taxon>
    </lineage>
</organism>
<name>A0A382AIV5_9ZZZZ</name>
<proteinExistence type="predicted"/>